<sequence>MKDQKPRTRRRPLALIITIIFLSINGGSVYGVQILSKSKLEKCEKVSESDNLNCTKKIILDMAVPSGSASIVAEVVEVEENSTHKMQTLRVPPTITVNKSSAYADVPYKPQEYFVKTRKCEPDASAKVVKICERHTALNILLKNLVDTDSKLNNNGGVSAPDPRRFELLESSQLSFPIIVPYFEEVTIPQLESPTEQEKEGDDLTLLLKVYSGRKNQCLNLSMSKSLNLWQLSAIKCQFSGFVNKDISKEVMQKPCCLTWMVYEGMTLPSQLTQKMLVFSRLQDENGHIIEHTQPICCPCGTHRRVPSSCGNFFDKLMKGKANTAHCLRFPGDWFHVFGIGQRSLGFSVHIEVKTGSKISEVIVGPENRTVMSNDNFLKVNLIGDFAGYTNIPSFEDFYLVTPRQVCLLC</sequence>
<evidence type="ECO:0000256" key="3">
    <source>
        <dbReference type="ARBA" id="ARBA00022475"/>
    </source>
</evidence>
<dbReference type="GO" id="GO:0005886">
    <property type="term" value="C:plasma membrane"/>
    <property type="evidence" value="ECO:0007669"/>
    <property type="project" value="UniProtKB-SubCell"/>
</dbReference>
<feature type="domain" description="Generative cell specific-1/HAP2" evidence="11">
    <location>
        <begin position="259"/>
        <end position="404"/>
    </location>
</feature>
<dbReference type="Pfam" id="PF10699">
    <property type="entry name" value="HAP2-GCS1"/>
    <property type="match status" value="2"/>
</dbReference>
<evidence type="ECO:0000256" key="8">
    <source>
        <dbReference type="ARBA" id="ARBA00023136"/>
    </source>
</evidence>
<accession>A0A438JJI9</accession>
<organism evidence="12 13">
    <name type="scientific">Vitis vinifera</name>
    <name type="common">Grape</name>
    <dbReference type="NCBI Taxonomy" id="29760"/>
    <lineage>
        <taxon>Eukaryota</taxon>
        <taxon>Viridiplantae</taxon>
        <taxon>Streptophyta</taxon>
        <taxon>Embryophyta</taxon>
        <taxon>Tracheophyta</taxon>
        <taxon>Spermatophyta</taxon>
        <taxon>Magnoliopsida</taxon>
        <taxon>eudicotyledons</taxon>
        <taxon>Gunneridae</taxon>
        <taxon>Pentapetalae</taxon>
        <taxon>rosids</taxon>
        <taxon>Vitales</taxon>
        <taxon>Vitaceae</taxon>
        <taxon>Viteae</taxon>
        <taxon>Vitis</taxon>
    </lineage>
</organism>
<dbReference type="AlphaFoldDB" id="A0A438JJI9"/>
<dbReference type="EMBL" id="QGNW01000039">
    <property type="protein sequence ID" value="RVX09120.1"/>
    <property type="molecule type" value="Genomic_DNA"/>
</dbReference>
<keyword evidence="9" id="KW-1015">Disulfide bond</keyword>
<dbReference type="PANTHER" id="PTHR31764">
    <property type="entry name" value="PROTEIN HAPLESS 2"/>
    <property type="match status" value="1"/>
</dbReference>
<dbReference type="InterPro" id="IPR018928">
    <property type="entry name" value="HAP2/GCS1_dom"/>
</dbReference>
<dbReference type="PANTHER" id="PTHR31764:SF0">
    <property type="entry name" value="GENERATIVE CELL SPECIFIC-1_HAP2 DOMAIN-CONTAINING PROTEIN"/>
    <property type="match status" value="1"/>
</dbReference>
<evidence type="ECO:0000256" key="7">
    <source>
        <dbReference type="ARBA" id="ARBA00023121"/>
    </source>
</evidence>
<evidence type="ECO:0000256" key="10">
    <source>
        <dbReference type="ARBA" id="ARBA00023279"/>
    </source>
</evidence>
<protein>
    <submittedName>
        <fullName evidence="12">Protein HAPLESS 2</fullName>
    </submittedName>
</protein>
<name>A0A438JJI9_VITVI</name>
<evidence type="ECO:0000256" key="5">
    <source>
        <dbReference type="ARBA" id="ARBA00022729"/>
    </source>
</evidence>
<keyword evidence="7" id="KW-0446">Lipid-binding</keyword>
<keyword evidence="10" id="KW-0278">Fertilization</keyword>
<evidence type="ECO:0000256" key="2">
    <source>
        <dbReference type="ARBA" id="ARBA00010929"/>
    </source>
</evidence>
<comment type="similarity">
    <text evidence="2">Belongs to the HAP2/GCS1 family.</text>
</comment>
<evidence type="ECO:0000256" key="1">
    <source>
        <dbReference type="ARBA" id="ARBA00004251"/>
    </source>
</evidence>
<keyword evidence="8" id="KW-0472">Membrane</keyword>
<evidence type="ECO:0000256" key="6">
    <source>
        <dbReference type="ARBA" id="ARBA00022989"/>
    </source>
</evidence>
<dbReference type="GO" id="GO:0008289">
    <property type="term" value="F:lipid binding"/>
    <property type="evidence" value="ECO:0007669"/>
    <property type="project" value="UniProtKB-KW"/>
</dbReference>
<evidence type="ECO:0000256" key="9">
    <source>
        <dbReference type="ARBA" id="ARBA00023157"/>
    </source>
</evidence>
<gene>
    <name evidence="12" type="primary">HAP2_1</name>
    <name evidence="12" type="ORF">CK203_013896</name>
</gene>
<keyword evidence="3" id="KW-1003">Cell membrane</keyword>
<keyword evidence="5" id="KW-0732">Signal</keyword>
<proteinExistence type="inferred from homology"/>
<feature type="domain" description="Generative cell specific-1/HAP2" evidence="11">
    <location>
        <begin position="51"/>
        <end position="137"/>
    </location>
</feature>
<reference evidence="12 13" key="1">
    <citation type="journal article" date="2018" name="PLoS Genet.">
        <title>Population sequencing reveals clonal diversity and ancestral inbreeding in the grapevine cultivar Chardonnay.</title>
        <authorList>
            <person name="Roach M.J."/>
            <person name="Johnson D.L."/>
            <person name="Bohlmann J."/>
            <person name="van Vuuren H.J."/>
            <person name="Jones S.J."/>
            <person name="Pretorius I.S."/>
            <person name="Schmidt S.A."/>
            <person name="Borneman A.R."/>
        </authorList>
    </citation>
    <scope>NUCLEOTIDE SEQUENCE [LARGE SCALE GENOMIC DNA]</scope>
    <source>
        <strain evidence="13">cv. Chardonnay</strain>
        <tissue evidence="12">Leaf</tissue>
    </source>
</reference>
<evidence type="ECO:0000313" key="12">
    <source>
        <dbReference type="EMBL" id="RVX09120.1"/>
    </source>
</evidence>
<keyword evidence="6" id="KW-1133">Transmembrane helix</keyword>
<comment type="subcellular location">
    <subcellularLocation>
        <location evidence="1">Cell membrane</location>
        <topology evidence="1">Single-pass type I membrane protein</topology>
    </subcellularLocation>
</comment>
<comment type="caution">
    <text evidence="12">The sequence shown here is derived from an EMBL/GenBank/DDBJ whole genome shotgun (WGS) entry which is preliminary data.</text>
</comment>
<keyword evidence="4" id="KW-0812">Transmembrane</keyword>
<evidence type="ECO:0000256" key="4">
    <source>
        <dbReference type="ARBA" id="ARBA00022692"/>
    </source>
</evidence>
<evidence type="ECO:0000259" key="11">
    <source>
        <dbReference type="Pfam" id="PF10699"/>
    </source>
</evidence>
<dbReference type="Proteomes" id="UP000288805">
    <property type="component" value="Unassembled WGS sequence"/>
</dbReference>
<dbReference type="InterPro" id="IPR040326">
    <property type="entry name" value="HAP2/GCS1"/>
</dbReference>
<evidence type="ECO:0000313" key="13">
    <source>
        <dbReference type="Proteomes" id="UP000288805"/>
    </source>
</evidence>